<proteinExistence type="predicted"/>
<sequence length="131" mass="14784">MSTNKIEEGLRLTLEKRVDDDDLANRLGTSGVKAFSTSALILFIEKAVTNLIKPYLDENKETVSSEINVKHFKPVGKGELVRCMVHLKFIENNKLFFDVVVLDESLEEIAIGAHSRYVVDIELFHASIVKH</sequence>
<keyword evidence="3" id="KW-1185">Reference proteome</keyword>
<evidence type="ECO:0000313" key="3">
    <source>
        <dbReference type="Proteomes" id="UP000295221"/>
    </source>
</evidence>
<dbReference type="PANTHER" id="PTHR36934">
    <property type="entry name" value="BLR0278 PROTEIN"/>
    <property type="match status" value="1"/>
</dbReference>
<organism evidence="2 3">
    <name type="scientific">Natronoflexus pectinivorans</name>
    <dbReference type="NCBI Taxonomy" id="682526"/>
    <lineage>
        <taxon>Bacteria</taxon>
        <taxon>Pseudomonadati</taxon>
        <taxon>Bacteroidota</taxon>
        <taxon>Bacteroidia</taxon>
        <taxon>Marinilabiliales</taxon>
        <taxon>Marinilabiliaceae</taxon>
        <taxon>Natronoflexus</taxon>
    </lineage>
</organism>
<gene>
    <name evidence="2" type="ORF">EV194_103251</name>
</gene>
<dbReference type="Gene3D" id="3.10.129.10">
    <property type="entry name" value="Hotdog Thioesterase"/>
    <property type="match status" value="1"/>
</dbReference>
<comment type="caution">
    <text evidence="2">The sequence shown here is derived from an EMBL/GenBank/DDBJ whole genome shotgun (WGS) entry which is preliminary data.</text>
</comment>
<dbReference type="Proteomes" id="UP000295221">
    <property type="component" value="Unassembled WGS sequence"/>
</dbReference>
<dbReference type="RefSeq" id="WP_132433239.1">
    <property type="nucleotide sequence ID" value="NZ_SLWK01000003.1"/>
</dbReference>
<dbReference type="OrthoDB" id="6902891at2"/>
<dbReference type="SUPFAM" id="SSF54637">
    <property type="entry name" value="Thioesterase/thiol ester dehydrase-isomerase"/>
    <property type="match status" value="1"/>
</dbReference>
<feature type="domain" description="Fluoroacetyl-CoA-specific thioesterase-like" evidence="1">
    <location>
        <begin position="18"/>
        <end position="121"/>
    </location>
</feature>
<evidence type="ECO:0000313" key="2">
    <source>
        <dbReference type="EMBL" id="TCO09339.1"/>
    </source>
</evidence>
<dbReference type="InterPro" id="IPR025540">
    <property type="entry name" value="FlK"/>
</dbReference>
<dbReference type="InterPro" id="IPR029069">
    <property type="entry name" value="HotDog_dom_sf"/>
</dbReference>
<dbReference type="Pfam" id="PF22636">
    <property type="entry name" value="FlK"/>
    <property type="match status" value="1"/>
</dbReference>
<dbReference type="EMBL" id="SLWK01000003">
    <property type="protein sequence ID" value="TCO09339.1"/>
    <property type="molecule type" value="Genomic_DNA"/>
</dbReference>
<dbReference type="PANTHER" id="PTHR36934:SF1">
    <property type="entry name" value="THIOESTERASE DOMAIN-CONTAINING PROTEIN"/>
    <property type="match status" value="1"/>
</dbReference>
<name>A0A4R2GKW9_9BACT</name>
<protein>
    <submittedName>
        <fullName evidence="2">Putative thioesterase</fullName>
    </submittedName>
</protein>
<accession>A0A4R2GKW9</accession>
<evidence type="ECO:0000259" key="1">
    <source>
        <dbReference type="Pfam" id="PF22636"/>
    </source>
</evidence>
<dbReference type="AlphaFoldDB" id="A0A4R2GKW9"/>
<reference evidence="2 3" key="1">
    <citation type="submission" date="2019-03" db="EMBL/GenBank/DDBJ databases">
        <title>Genomic Encyclopedia of Type Strains, Phase IV (KMG-IV): sequencing the most valuable type-strain genomes for metagenomic binning, comparative biology and taxonomic classification.</title>
        <authorList>
            <person name="Goeker M."/>
        </authorList>
    </citation>
    <scope>NUCLEOTIDE SEQUENCE [LARGE SCALE GENOMIC DNA]</scope>
    <source>
        <strain evidence="2 3">DSM 24179</strain>
    </source>
</reference>
<dbReference type="InterPro" id="IPR054485">
    <property type="entry name" value="FlK-like_dom"/>
</dbReference>